<feature type="signal peptide" evidence="2">
    <location>
        <begin position="1"/>
        <end position="17"/>
    </location>
</feature>
<dbReference type="InterPro" id="IPR011990">
    <property type="entry name" value="TPR-like_helical_dom_sf"/>
</dbReference>
<reference evidence="4 5" key="1">
    <citation type="submission" date="2018-07" db="EMBL/GenBank/DDBJ databases">
        <title>Freshwater and sediment microbial communities from various areas in North America, analyzing microbe dynamics in response to fracking.</title>
        <authorList>
            <person name="Lamendella R."/>
        </authorList>
    </citation>
    <scope>NUCLEOTIDE SEQUENCE [LARGE SCALE GENOMIC DNA]</scope>
    <source>
        <strain evidence="4 5">114E</strain>
        <strain evidence="3 6">114E_o</strain>
    </source>
</reference>
<name>A0A368UQ51_MARNT</name>
<dbReference type="Proteomes" id="UP000252795">
    <property type="component" value="Unassembled WGS sequence"/>
</dbReference>
<accession>A0A368UQ51</accession>
<evidence type="ECO:0000256" key="1">
    <source>
        <dbReference type="PROSITE-ProRule" id="PRU00339"/>
    </source>
</evidence>
<dbReference type="EMBL" id="QPJB01000013">
    <property type="protein sequence ID" value="RCW30968.1"/>
    <property type="molecule type" value="Genomic_DNA"/>
</dbReference>
<feature type="chain" id="PRO_5016859373" evidence="2">
    <location>
        <begin position="18"/>
        <end position="438"/>
    </location>
</feature>
<evidence type="ECO:0000256" key="2">
    <source>
        <dbReference type="SAM" id="SignalP"/>
    </source>
</evidence>
<evidence type="ECO:0000313" key="3">
    <source>
        <dbReference type="EMBL" id="RBP69400.1"/>
    </source>
</evidence>
<dbReference type="EMBL" id="QNSA01000013">
    <property type="protein sequence ID" value="RBP69400.1"/>
    <property type="molecule type" value="Genomic_DNA"/>
</dbReference>
<evidence type="ECO:0000313" key="5">
    <source>
        <dbReference type="Proteomes" id="UP000252795"/>
    </source>
</evidence>
<keyword evidence="1" id="KW-0802">TPR repeat</keyword>
<dbReference type="PROSITE" id="PS50005">
    <property type="entry name" value="TPR"/>
    <property type="match status" value="1"/>
</dbReference>
<dbReference type="Gene3D" id="1.25.40.10">
    <property type="entry name" value="Tetratricopeptide repeat domain"/>
    <property type="match status" value="1"/>
</dbReference>
<organism evidence="4 5">
    <name type="scientific">Marinobacter nauticus</name>
    <name type="common">Marinobacter hydrocarbonoclasticus</name>
    <name type="synonym">Marinobacter aquaeolei</name>
    <dbReference type="NCBI Taxonomy" id="2743"/>
    <lineage>
        <taxon>Bacteria</taxon>
        <taxon>Pseudomonadati</taxon>
        <taxon>Pseudomonadota</taxon>
        <taxon>Gammaproteobacteria</taxon>
        <taxon>Pseudomonadales</taxon>
        <taxon>Marinobacteraceae</taxon>
        <taxon>Marinobacter</taxon>
    </lineage>
</organism>
<evidence type="ECO:0000313" key="4">
    <source>
        <dbReference type="EMBL" id="RCW30968.1"/>
    </source>
</evidence>
<keyword evidence="6" id="KW-1185">Reference proteome</keyword>
<keyword evidence="2" id="KW-0732">Signal</keyword>
<feature type="repeat" description="TPR" evidence="1">
    <location>
        <begin position="59"/>
        <end position="92"/>
    </location>
</feature>
<dbReference type="InterPro" id="IPR019734">
    <property type="entry name" value="TPR_rpt"/>
</dbReference>
<evidence type="ECO:0000313" key="6">
    <source>
        <dbReference type="Proteomes" id="UP000253065"/>
    </source>
</evidence>
<gene>
    <name evidence="4" type="ORF">DET51_11313</name>
    <name evidence="3" type="ORF">DET64_11313</name>
</gene>
<dbReference type="AlphaFoldDB" id="A0A368UQ51"/>
<comment type="caution">
    <text evidence="4">The sequence shown here is derived from an EMBL/GenBank/DDBJ whole genome shotgun (WGS) entry which is preliminary data.</text>
</comment>
<proteinExistence type="predicted"/>
<dbReference type="Pfam" id="PF13432">
    <property type="entry name" value="TPR_16"/>
    <property type="match status" value="2"/>
</dbReference>
<sequence>MRLLFIFLFLLGQPLLAQSAFSDGASEALAQGVVQFQQGNLGQARESFQLAAELGVQSPSLHYNLGVVCYRLGDYPAARQWFSRLLDGDDRALATYNLGLVALADDRPREARKWFEESLAASPPESVQRLAEQQLAKLDGLALLQGERRVDAYGYLSLGAGYDSNLSATPEDSASNQGSALGEVIAAGSVDYALDAHRWLSLDLIAFARHYAEDGDYDQQLLQARFGVMRAWGLWAVGIRPVVSRSWLDGDSLETRWGAEFLARSAECSPAEDLRCDVAFAVEQVNGGDDYQAYDGQWYQLKAGLGYPFGDLDLAGEYRLDLNNRQDLDVPERFVSVSPTRHELILEANYQLSPGLALAGELSVRHSRYGKPHRWVESGMLVERRREDVLTGVGLMAEYDLTARWLLRPQWFFRHQQSELNEYDYRRHTLLLSLEGVF</sequence>
<protein>
    <submittedName>
        <fullName evidence="4">Tetratricopeptide repeat protein</fullName>
    </submittedName>
</protein>
<dbReference type="Proteomes" id="UP000253065">
    <property type="component" value="Unassembled WGS sequence"/>
</dbReference>
<dbReference type="SMART" id="SM00028">
    <property type="entry name" value="TPR"/>
    <property type="match status" value="3"/>
</dbReference>
<dbReference type="SUPFAM" id="SSF48452">
    <property type="entry name" value="TPR-like"/>
    <property type="match status" value="1"/>
</dbReference>